<evidence type="ECO:0000313" key="1">
    <source>
        <dbReference type="EMBL" id="VDN51493.1"/>
    </source>
</evidence>
<dbReference type="AlphaFoldDB" id="A0A0N4UH49"/>
<dbReference type="Proteomes" id="UP000274756">
    <property type="component" value="Unassembled WGS sequence"/>
</dbReference>
<dbReference type="Proteomes" id="UP000038040">
    <property type="component" value="Unplaced"/>
</dbReference>
<organism evidence="2 4">
    <name type="scientific">Dracunculus medinensis</name>
    <name type="common">Guinea worm</name>
    <dbReference type="NCBI Taxonomy" id="318479"/>
    <lineage>
        <taxon>Eukaryota</taxon>
        <taxon>Metazoa</taxon>
        <taxon>Ecdysozoa</taxon>
        <taxon>Nematoda</taxon>
        <taxon>Chromadorea</taxon>
        <taxon>Rhabditida</taxon>
        <taxon>Spirurina</taxon>
        <taxon>Dracunculoidea</taxon>
        <taxon>Dracunculidae</taxon>
        <taxon>Dracunculus</taxon>
    </lineage>
</organism>
<gene>
    <name evidence="1" type="ORF">DME_LOCUS1466</name>
</gene>
<evidence type="ECO:0000313" key="2">
    <source>
        <dbReference type="Proteomes" id="UP000038040"/>
    </source>
</evidence>
<proteinExistence type="predicted"/>
<sequence length="80" mass="8974">MRHSRREVACGAFSSGSRLWCILVGKSPVVHSRREVACGAFSSGSRLWCILVGKSPMLEEFFSRIHVLEISTQRLLLIIN</sequence>
<protein>
    <submittedName>
        <fullName evidence="1 4">Uncharacterized protein</fullName>
    </submittedName>
</protein>
<accession>A0A0N4UH49</accession>
<evidence type="ECO:0000313" key="3">
    <source>
        <dbReference type="Proteomes" id="UP000274756"/>
    </source>
</evidence>
<keyword evidence="3" id="KW-1185">Reference proteome</keyword>
<dbReference type="WBParaSite" id="DME_0000685201-mRNA-1">
    <property type="protein sequence ID" value="DME_0000685201-mRNA-1"/>
    <property type="gene ID" value="DME_0000685201"/>
</dbReference>
<name>A0A0N4UH49_DRAME</name>
<dbReference type="EMBL" id="UYYG01000022">
    <property type="protein sequence ID" value="VDN51493.1"/>
    <property type="molecule type" value="Genomic_DNA"/>
</dbReference>
<evidence type="ECO:0000313" key="4">
    <source>
        <dbReference type="WBParaSite" id="DME_0000685201-mRNA-1"/>
    </source>
</evidence>
<reference evidence="1 3" key="2">
    <citation type="submission" date="2018-11" db="EMBL/GenBank/DDBJ databases">
        <authorList>
            <consortium name="Pathogen Informatics"/>
        </authorList>
    </citation>
    <scope>NUCLEOTIDE SEQUENCE [LARGE SCALE GENOMIC DNA]</scope>
</reference>
<reference evidence="4" key="1">
    <citation type="submission" date="2017-02" db="UniProtKB">
        <authorList>
            <consortium name="WormBaseParasite"/>
        </authorList>
    </citation>
    <scope>IDENTIFICATION</scope>
</reference>